<sequence length="151" mass="16665">MTELDNIDRAILRLIAADASLSLNDIADKVGLTATPCWKRIKRMEESGIIRARIAVLDADKLGLPVSVFVSVETADHSAEWLGNFARTIATTPEIVGAWRMSGDVDYLLHVIVPDIAAYDAFYRKLIAAVPLRNVSSRFAMERMKEGPLPI</sequence>
<dbReference type="PRINTS" id="PR00033">
    <property type="entry name" value="HTHASNC"/>
</dbReference>
<dbReference type="Pfam" id="PF01037">
    <property type="entry name" value="AsnC_trans_reg"/>
    <property type="match status" value="1"/>
</dbReference>
<keyword evidence="6" id="KW-1185">Reference proteome</keyword>
<feature type="domain" description="HTH asnC-type" evidence="4">
    <location>
        <begin position="4"/>
        <end position="65"/>
    </location>
</feature>
<evidence type="ECO:0000259" key="4">
    <source>
        <dbReference type="PROSITE" id="PS50956"/>
    </source>
</evidence>
<evidence type="ECO:0000313" key="5">
    <source>
        <dbReference type="EMBL" id="GLR66355.1"/>
    </source>
</evidence>
<name>A0ABQ6A1M9_9PROT</name>
<protein>
    <submittedName>
        <fullName evidence="5">Transcriptional regulator</fullName>
    </submittedName>
</protein>
<reference evidence="6" key="1">
    <citation type="journal article" date="2019" name="Int. J. Syst. Evol. Microbiol.">
        <title>The Global Catalogue of Microorganisms (GCM) 10K type strain sequencing project: providing services to taxonomists for standard genome sequencing and annotation.</title>
        <authorList>
            <consortium name="The Broad Institute Genomics Platform"/>
            <consortium name="The Broad Institute Genome Sequencing Center for Infectious Disease"/>
            <person name="Wu L."/>
            <person name="Ma J."/>
        </authorList>
    </citation>
    <scope>NUCLEOTIDE SEQUENCE [LARGE SCALE GENOMIC DNA]</scope>
    <source>
        <strain evidence="6">NBRC 112502</strain>
    </source>
</reference>
<dbReference type="Pfam" id="PF13412">
    <property type="entry name" value="HTH_24"/>
    <property type="match status" value="1"/>
</dbReference>
<dbReference type="Gene3D" id="1.10.10.10">
    <property type="entry name" value="Winged helix-like DNA-binding domain superfamily/Winged helix DNA-binding domain"/>
    <property type="match status" value="1"/>
</dbReference>
<dbReference type="CDD" id="cd00090">
    <property type="entry name" value="HTH_ARSR"/>
    <property type="match status" value="1"/>
</dbReference>
<dbReference type="SUPFAM" id="SSF54909">
    <property type="entry name" value="Dimeric alpha+beta barrel"/>
    <property type="match status" value="1"/>
</dbReference>
<evidence type="ECO:0000256" key="3">
    <source>
        <dbReference type="ARBA" id="ARBA00023163"/>
    </source>
</evidence>
<dbReference type="InterPro" id="IPR019885">
    <property type="entry name" value="Tscrpt_reg_HTH_AsnC-type_CS"/>
</dbReference>
<comment type="caution">
    <text evidence="5">The sequence shown here is derived from an EMBL/GenBank/DDBJ whole genome shotgun (WGS) entry which is preliminary data.</text>
</comment>
<dbReference type="SMART" id="SM00344">
    <property type="entry name" value="HTH_ASNC"/>
    <property type="match status" value="1"/>
</dbReference>
<dbReference type="InterPro" id="IPR019887">
    <property type="entry name" value="Tscrpt_reg_AsnC/Lrp_C"/>
</dbReference>
<organism evidence="5 6">
    <name type="scientific">Acidocella aquatica</name>
    <dbReference type="NCBI Taxonomy" id="1922313"/>
    <lineage>
        <taxon>Bacteria</taxon>
        <taxon>Pseudomonadati</taxon>
        <taxon>Pseudomonadota</taxon>
        <taxon>Alphaproteobacteria</taxon>
        <taxon>Acetobacterales</taxon>
        <taxon>Acidocellaceae</taxon>
        <taxon>Acidocella</taxon>
    </lineage>
</organism>
<dbReference type="PROSITE" id="PS50956">
    <property type="entry name" value="HTH_ASNC_2"/>
    <property type="match status" value="1"/>
</dbReference>
<dbReference type="InterPro" id="IPR036390">
    <property type="entry name" value="WH_DNA-bd_sf"/>
</dbReference>
<proteinExistence type="predicted"/>
<evidence type="ECO:0000256" key="2">
    <source>
        <dbReference type="ARBA" id="ARBA00023125"/>
    </source>
</evidence>
<gene>
    <name evidence="5" type="ORF">GCM10010909_10350</name>
</gene>
<dbReference type="Gene3D" id="3.30.70.920">
    <property type="match status" value="1"/>
</dbReference>
<evidence type="ECO:0000256" key="1">
    <source>
        <dbReference type="ARBA" id="ARBA00023015"/>
    </source>
</evidence>
<dbReference type="SUPFAM" id="SSF46785">
    <property type="entry name" value="Winged helix' DNA-binding domain"/>
    <property type="match status" value="1"/>
</dbReference>
<keyword evidence="3" id="KW-0804">Transcription</keyword>
<evidence type="ECO:0000313" key="6">
    <source>
        <dbReference type="Proteomes" id="UP001156641"/>
    </source>
</evidence>
<dbReference type="PANTHER" id="PTHR30154">
    <property type="entry name" value="LEUCINE-RESPONSIVE REGULATORY PROTEIN"/>
    <property type="match status" value="1"/>
</dbReference>
<dbReference type="EMBL" id="BSOS01000017">
    <property type="protein sequence ID" value="GLR66355.1"/>
    <property type="molecule type" value="Genomic_DNA"/>
</dbReference>
<keyword evidence="1" id="KW-0805">Transcription regulation</keyword>
<dbReference type="RefSeq" id="WP_284257036.1">
    <property type="nucleotide sequence ID" value="NZ_BSOS01000017.1"/>
</dbReference>
<dbReference type="InterPro" id="IPR000485">
    <property type="entry name" value="AsnC-type_HTH_dom"/>
</dbReference>
<keyword evidence="2" id="KW-0238">DNA-binding</keyword>
<dbReference type="InterPro" id="IPR019888">
    <property type="entry name" value="Tscrpt_reg_AsnC-like"/>
</dbReference>
<dbReference type="InterPro" id="IPR011008">
    <property type="entry name" value="Dimeric_a/b-barrel"/>
</dbReference>
<dbReference type="PROSITE" id="PS00519">
    <property type="entry name" value="HTH_ASNC_1"/>
    <property type="match status" value="1"/>
</dbReference>
<accession>A0ABQ6A1M9</accession>
<dbReference type="PANTHER" id="PTHR30154:SF17">
    <property type="entry name" value="DNA-BINDING TRANSCRIPTIONAL ACTIVATOR DECR"/>
    <property type="match status" value="1"/>
</dbReference>
<dbReference type="InterPro" id="IPR036388">
    <property type="entry name" value="WH-like_DNA-bd_sf"/>
</dbReference>
<dbReference type="Proteomes" id="UP001156641">
    <property type="component" value="Unassembled WGS sequence"/>
</dbReference>
<dbReference type="InterPro" id="IPR011991">
    <property type="entry name" value="ArsR-like_HTH"/>
</dbReference>